<dbReference type="AlphaFoldDB" id="A0AAP0PT31"/>
<dbReference type="PANTHER" id="PTHR13848">
    <property type="entry name" value="PROTEIN YIPPEE-LIKE CG15309-RELATED"/>
    <property type="match status" value="1"/>
</dbReference>
<proteinExistence type="inferred from homology"/>
<evidence type="ECO:0000256" key="1">
    <source>
        <dbReference type="ARBA" id="ARBA00005613"/>
    </source>
</evidence>
<evidence type="ECO:0000313" key="6">
    <source>
        <dbReference type="EMBL" id="KAK9153519.1"/>
    </source>
</evidence>
<dbReference type="InterPro" id="IPR034751">
    <property type="entry name" value="Yippee"/>
</dbReference>
<feature type="domain" description="Yippee" evidence="5">
    <location>
        <begin position="1"/>
        <end position="85"/>
    </location>
</feature>
<name>A0AAP0PT31_9MAGN</name>
<protein>
    <recommendedName>
        <fullName evidence="5">Yippee domain-containing protein</fullName>
    </recommendedName>
</protein>
<comment type="caution">
    <text evidence="6">The sequence shown here is derived from an EMBL/GenBank/DDBJ whole genome shotgun (WGS) entry which is preliminary data.</text>
</comment>
<gene>
    <name evidence="6" type="ORF">Sjap_000999</name>
</gene>
<dbReference type="PROSITE" id="PS51792">
    <property type="entry name" value="YIPPEE"/>
    <property type="match status" value="2"/>
</dbReference>
<dbReference type="InterPro" id="IPR039058">
    <property type="entry name" value="Yippee_fam"/>
</dbReference>
<dbReference type="GO" id="GO:0046872">
    <property type="term" value="F:metal ion binding"/>
    <property type="evidence" value="ECO:0007669"/>
    <property type="project" value="UniProtKB-KW"/>
</dbReference>
<evidence type="ECO:0000256" key="2">
    <source>
        <dbReference type="ARBA" id="ARBA00022723"/>
    </source>
</evidence>
<sequence>MDYSILYKDFYCRHGAAYLLKEVVNVTVGEKEVSMIITGKHTVAVIFCVGCGSILGWKYEAAHERLQKYKEGKFILERVGEIRLSMDIDKGGSGGGVALEDLEGPIYKCKQCQAPLALSQHVVSKKEERTLLSGVYTVADVSCISCGSVIGWKYEAVQGEKEKYKEGKFILERYNVLGPAENDSDDEAKNLHSSAASLSRIIDMFQKHAKEVQKALDAHKEWMEKLESKVSDLTSEVHQLRSELQECKSIQNADAPGHV</sequence>
<dbReference type="EMBL" id="JBBNAE010000001">
    <property type="protein sequence ID" value="KAK9153519.1"/>
    <property type="molecule type" value="Genomic_DNA"/>
</dbReference>
<keyword evidence="2" id="KW-0479">Metal-binding</keyword>
<accession>A0AAP0PT31</accession>
<comment type="similarity">
    <text evidence="1">Belongs to the yippee family.</text>
</comment>
<keyword evidence="4" id="KW-0175">Coiled coil</keyword>
<reference evidence="6 7" key="1">
    <citation type="submission" date="2024-01" db="EMBL/GenBank/DDBJ databases">
        <title>Genome assemblies of Stephania.</title>
        <authorList>
            <person name="Yang L."/>
        </authorList>
    </citation>
    <scope>NUCLEOTIDE SEQUENCE [LARGE SCALE GENOMIC DNA]</scope>
    <source>
        <strain evidence="6">QJT</strain>
        <tissue evidence="6">Leaf</tissue>
    </source>
</reference>
<evidence type="ECO:0000313" key="7">
    <source>
        <dbReference type="Proteomes" id="UP001417504"/>
    </source>
</evidence>
<evidence type="ECO:0000259" key="5">
    <source>
        <dbReference type="PROSITE" id="PS51792"/>
    </source>
</evidence>
<keyword evidence="3" id="KW-0862">Zinc</keyword>
<feature type="coiled-coil region" evidence="4">
    <location>
        <begin position="209"/>
        <end position="250"/>
    </location>
</feature>
<dbReference type="Proteomes" id="UP001417504">
    <property type="component" value="Unassembled WGS sequence"/>
</dbReference>
<feature type="domain" description="Yippee" evidence="5">
    <location>
        <begin position="85"/>
        <end position="180"/>
    </location>
</feature>
<evidence type="ECO:0000256" key="3">
    <source>
        <dbReference type="ARBA" id="ARBA00022833"/>
    </source>
</evidence>
<dbReference type="Pfam" id="PF03226">
    <property type="entry name" value="Yippee-Mis18"/>
    <property type="match status" value="2"/>
</dbReference>
<organism evidence="6 7">
    <name type="scientific">Stephania japonica</name>
    <dbReference type="NCBI Taxonomy" id="461633"/>
    <lineage>
        <taxon>Eukaryota</taxon>
        <taxon>Viridiplantae</taxon>
        <taxon>Streptophyta</taxon>
        <taxon>Embryophyta</taxon>
        <taxon>Tracheophyta</taxon>
        <taxon>Spermatophyta</taxon>
        <taxon>Magnoliopsida</taxon>
        <taxon>Ranunculales</taxon>
        <taxon>Menispermaceae</taxon>
        <taxon>Menispermoideae</taxon>
        <taxon>Cissampelideae</taxon>
        <taxon>Stephania</taxon>
    </lineage>
</organism>
<dbReference type="InterPro" id="IPR004910">
    <property type="entry name" value="Yippee/Mis18/Cereblon"/>
</dbReference>
<evidence type="ECO:0000256" key="4">
    <source>
        <dbReference type="SAM" id="Coils"/>
    </source>
</evidence>
<keyword evidence="7" id="KW-1185">Reference proteome</keyword>